<dbReference type="InterPro" id="IPR006059">
    <property type="entry name" value="SBP"/>
</dbReference>
<evidence type="ECO:0000256" key="7">
    <source>
        <dbReference type="SAM" id="SignalP"/>
    </source>
</evidence>
<dbReference type="PANTHER" id="PTHR43649:SF28">
    <property type="entry name" value="BINDING PROTEIN COMPONENT OF ABC SUGAR TRANSPORTER-RELATED"/>
    <property type="match status" value="1"/>
</dbReference>
<reference evidence="8 9" key="1">
    <citation type="submission" date="2020-08" db="EMBL/GenBank/DDBJ databases">
        <title>Genomic Encyclopedia of Type Strains, Phase IV (KMG-IV): sequencing the most valuable type-strain genomes for metagenomic binning, comparative biology and taxonomic classification.</title>
        <authorList>
            <person name="Goeker M."/>
        </authorList>
    </citation>
    <scope>NUCLEOTIDE SEQUENCE [LARGE SCALE GENOMIC DNA]</scope>
    <source>
        <strain evidence="8 9">DSM 2461</strain>
    </source>
</reference>
<dbReference type="PANTHER" id="PTHR43649">
    <property type="entry name" value="ARABINOSE-BINDING PROTEIN-RELATED"/>
    <property type="match status" value="1"/>
</dbReference>
<protein>
    <recommendedName>
        <fullName evidence="6">Probable sugar-binding periplasmic protein</fullName>
    </recommendedName>
</protein>
<dbReference type="Pfam" id="PF01547">
    <property type="entry name" value="SBP_bac_1"/>
    <property type="match status" value="1"/>
</dbReference>
<dbReference type="Proteomes" id="UP000587760">
    <property type="component" value="Unassembled WGS sequence"/>
</dbReference>
<dbReference type="EMBL" id="JACHGJ010000007">
    <property type="protein sequence ID" value="MBB6481673.1"/>
    <property type="molecule type" value="Genomic_DNA"/>
</dbReference>
<keyword evidence="9" id="KW-1185">Reference proteome</keyword>
<accession>A0A841RCK5</accession>
<evidence type="ECO:0000256" key="3">
    <source>
        <dbReference type="ARBA" id="ARBA00022448"/>
    </source>
</evidence>
<dbReference type="InterPro" id="IPR050490">
    <property type="entry name" value="Bact_solute-bd_prot1"/>
</dbReference>
<dbReference type="SUPFAM" id="SSF53850">
    <property type="entry name" value="Periplasmic binding protein-like II"/>
    <property type="match status" value="1"/>
</dbReference>
<feature type="signal peptide" evidence="7">
    <location>
        <begin position="1"/>
        <end position="23"/>
    </location>
</feature>
<comment type="similarity">
    <text evidence="2">Belongs to the bacterial solute-binding protein 1 family.</text>
</comment>
<evidence type="ECO:0000256" key="2">
    <source>
        <dbReference type="ARBA" id="ARBA00008520"/>
    </source>
</evidence>
<comment type="subcellular location">
    <subcellularLocation>
        <location evidence="1">Periplasm</location>
    </subcellularLocation>
</comment>
<feature type="chain" id="PRO_5032842054" description="Probable sugar-binding periplasmic protein" evidence="7">
    <location>
        <begin position="24"/>
        <end position="424"/>
    </location>
</feature>
<sequence length="424" mass="47474">MELVKRSILTMLVLLLAGSMAFAGGQQGSSEGDGEKVKLVFTSWRTEDIERMNRINSQFTKENPNIVIDFQPVKDTEYDAQLKQSLAAGVGADIIFLRSYDSGYQIYKTDSLMELNSMLPELKDFPSAAVAAWATPDKVSYAIPAAGVVHGVYYRKSIFDKYGLKVPATWDEFMTVCETLKAGGETVFAQGTKDNWMLYEVMYSGLGANFYGGEEARQALMNKTARFTDDNFVLAMEKMKELQPYFPERFEGIDYVTMQQIFGTGNAAMFMGGSWEIGIFEDLGGLDDVGYFAPPLAEKGDTLQYCFHVDAGIGFNKNTKYPEELKTYMKWLASSEYAQLYMNELPGFFSYTPGSYTLSNDLAKQMQSYVAKSVPTVRTVWEKLSAQAPSGNELVGEAIQMMYANELTPEEACKFVDDGLSWYY</sequence>
<proteinExistence type="inferred from homology"/>
<evidence type="ECO:0000256" key="4">
    <source>
        <dbReference type="ARBA" id="ARBA00022729"/>
    </source>
</evidence>
<comment type="function">
    <text evidence="5">Part of a binding-protein-dependent transport system for a sugar.</text>
</comment>
<evidence type="ECO:0000256" key="6">
    <source>
        <dbReference type="ARBA" id="ARBA00049753"/>
    </source>
</evidence>
<evidence type="ECO:0000313" key="9">
    <source>
        <dbReference type="Proteomes" id="UP000587760"/>
    </source>
</evidence>
<evidence type="ECO:0000313" key="8">
    <source>
        <dbReference type="EMBL" id="MBB6481673.1"/>
    </source>
</evidence>
<comment type="caution">
    <text evidence="8">The sequence shown here is derived from an EMBL/GenBank/DDBJ whole genome shotgun (WGS) entry which is preliminary data.</text>
</comment>
<dbReference type="GO" id="GO:0042597">
    <property type="term" value="C:periplasmic space"/>
    <property type="evidence" value="ECO:0007669"/>
    <property type="project" value="UniProtKB-SubCell"/>
</dbReference>
<name>A0A841RCK5_9SPIO</name>
<keyword evidence="4 7" id="KW-0732">Signal</keyword>
<keyword evidence="3" id="KW-0813">Transport</keyword>
<organism evidence="8 9">
    <name type="scientific">Spirochaeta isovalerica</name>
    <dbReference type="NCBI Taxonomy" id="150"/>
    <lineage>
        <taxon>Bacteria</taxon>
        <taxon>Pseudomonadati</taxon>
        <taxon>Spirochaetota</taxon>
        <taxon>Spirochaetia</taxon>
        <taxon>Spirochaetales</taxon>
        <taxon>Spirochaetaceae</taxon>
        <taxon>Spirochaeta</taxon>
    </lineage>
</organism>
<dbReference type="Gene3D" id="3.40.190.10">
    <property type="entry name" value="Periplasmic binding protein-like II"/>
    <property type="match status" value="2"/>
</dbReference>
<evidence type="ECO:0000256" key="1">
    <source>
        <dbReference type="ARBA" id="ARBA00004418"/>
    </source>
</evidence>
<dbReference type="RefSeq" id="WP_184747910.1">
    <property type="nucleotide sequence ID" value="NZ_JACHGJ010000007.1"/>
</dbReference>
<dbReference type="AlphaFoldDB" id="A0A841RCK5"/>
<gene>
    <name evidence="8" type="ORF">HNR50_003353</name>
</gene>
<evidence type="ECO:0000256" key="5">
    <source>
        <dbReference type="ARBA" id="ARBA00049629"/>
    </source>
</evidence>